<protein>
    <recommendedName>
        <fullName evidence="1">Alpha-L-rhamnosidase C-terminal domain-containing protein</fullName>
    </recommendedName>
</protein>
<dbReference type="InterPro" id="IPR008928">
    <property type="entry name" value="6-hairpin_glycosidase_sf"/>
</dbReference>
<reference evidence="3" key="1">
    <citation type="journal article" date="2019" name="Int. J. Syst. Evol. Microbiol.">
        <title>The Global Catalogue of Microorganisms (GCM) 10K type strain sequencing project: providing services to taxonomists for standard genome sequencing and annotation.</title>
        <authorList>
            <consortium name="The Broad Institute Genomics Platform"/>
            <consortium name="The Broad Institute Genome Sequencing Center for Infectious Disease"/>
            <person name="Wu L."/>
            <person name="Ma J."/>
        </authorList>
    </citation>
    <scope>NUCLEOTIDE SEQUENCE [LARGE SCALE GENOMIC DNA]</scope>
    <source>
        <strain evidence="3">JCM 31920</strain>
    </source>
</reference>
<organism evidence="2 3">
    <name type="scientific">Ravibacter arvi</name>
    <dbReference type="NCBI Taxonomy" id="2051041"/>
    <lineage>
        <taxon>Bacteria</taxon>
        <taxon>Pseudomonadati</taxon>
        <taxon>Bacteroidota</taxon>
        <taxon>Cytophagia</taxon>
        <taxon>Cytophagales</taxon>
        <taxon>Spirosomataceae</taxon>
        <taxon>Ravibacter</taxon>
    </lineage>
</organism>
<dbReference type="Proteomes" id="UP001501508">
    <property type="component" value="Unassembled WGS sequence"/>
</dbReference>
<dbReference type="Pfam" id="PF17390">
    <property type="entry name" value="Bac_rhamnosid_C"/>
    <property type="match status" value="1"/>
</dbReference>
<dbReference type="RefSeq" id="WP_345028817.1">
    <property type="nucleotide sequence ID" value="NZ_BAABEY010000021.1"/>
</dbReference>
<keyword evidence="3" id="KW-1185">Reference proteome</keyword>
<sequence length="117" mass="12684">MGHILEWFHGGILGIGQMENSVAFRHIRIRPQVAGDLTSADGSFHSPYGWIRSNWVKSADGFTLKVEIPANSKASVYLPLRTSSKITVNGKEIDHTVSADGLATFDLGSGKYVIKVG</sequence>
<evidence type="ECO:0000259" key="1">
    <source>
        <dbReference type="Pfam" id="PF17390"/>
    </source>
</evidence>
<evidence type="ECO:0000313" key="2">
    <source>
        <dbReference type="EMBL" id="GAA4439562.1"/>
    </source>
</evidence>
<dbReference type="InterPro" id="IPR035398">
    <property type="entry name" value="Bac_rhamnosid_C"/>
</dbReference>
<name>A0ABP8LXH1_9BACT</name>
<proteinExistence type="predicted"/>
<dbReference type="PANTHER" id="PTHR33307">
    <property type="entry name" value="ALPHA-RHAMNOSIDASE (EUROFUNG)"/>
    <property type="match status" value="1"/>
</dbReference>
<gene>
    <name evidence="2" type="ORF">GCM10023091_21940</name>
</gene>
<accession>A0ABP8LXH1</accession>
<evidence type="ECO:0000313" key="3">
    <source>
        <dbReference type="Proteomes" id="UP001501508"/>
    </source>
</evidence>
<dbReference type="PANTHER" id="PTHR33307:SF11">
    <property type="entry name" value="ALPHA-L-RHAMNOSIDASE"/>
    <property type="match status" value="1"/>
</dbReference>
<dbReference type="InterPro" id="IPR016007">
    <property type="entry name" value="Alpha_rhamnosid"/>
</dbReference>
<feature type="domain" description="Alpha-L-rhamnosidase C-terminal" evidence="1">
    <location>
        <begin position="21"/>
        <end position="89"/>
    </location>
</feature>
<dbReference type="EMBL" id="BAABEY010000021">
    <property type="protein sequence ID" value="GAA4439562.1"/>
    <property type="molecule type" value="Genomic_DNA"/>
</dbReference>
<dbReference type="SUPFAM" id="SSF48208">
    <property type="entry name" value="Six-hairpin glycosidases"/>
    <property type="match status" value="1"/>
</dbReference>
<dbReference type="Gene3D" id="2.60.420.10">
    <property type="entry name" value="Maltose phosphorylase, domain 3"/>
    <property type="match status" value="1"/>
</dbReference>
<comment type="caution">
    <text evidence="2">The sequence shown here is derived from an EMBL/GenBank/DDBJ whole genome shotgun (WGS) entry which is preliminary data.</text>
</comment>